<dbReference type="InterPro" id="IPR015425">
    <property type="entry name" value="FH2_Formin"/>
</dbReference>
<dbReference type="GO" id="GO:0030866">
    <property type="term" value="P:cortical actin cytoskeleton organization"/>
    <property type="evidence" value="ECO:0007669"/>
    <property type="project" value="TreeGrafter"/>
</dbReference>
<feature type="domain" description="FH2" evidence="3">
    <location>
        <begin position="404"/>
        <end position="760"/>
    </location>
</feature>
<evidence type="ECO:0000256" key="2">
    <source>
        <dbReference type="SAM" id="MobiDB-lite"/>
    </source>
</evidence>
<keyword evidence="4" id="KW-1185">Reference proteome</keyword>
<dbReference type="GO" id="GO:0008360">
    <property type="term" value="P:regulation of cell shape"/>
    <property type="evidence" value="ECO:0007669"/>
    <property type="project" value="TreeGrafter"/>
</dbReference>
<protein>
    <submittedName>
        <fullName evidence="5">FH2 domain-containing protein</fullName>
    </submittedName>
</protein>
<reference evidence="5" key="1">
    <citation type="submission" date="2024-02" db="UniProtKB">
        <authorList>
            <consortium name="WormBaseParasite"/>
        </authorList>
    </citation>
    <scope>IDENTIFICATION</scope>
</reference>
<organism evidence="4 5">
    <name type="scientific">Mesorhabditis belari</name>
    <dbReference type="NCBI Taxonomy" id="2138241"/>
    <lineage>
        <taxon>Eukaryota</taxon>
        <taxon>Metazoa</taxon>
        <taxon>Ecdysozoa</taxon>
        <taxon>Nematoda</taxon>
        <taxon>Chromadorea</taxon>
        <taxon>Rhabditida</taxon>
        <taxon>Rhabditina</taxon>
        <taxon>Rhabditomorpha</taxon>
        <taxon>Rhabditoidea</taxon>
        <taxon>Rhabditidae</taxon>
        <taxon>Mesorhabditinae</taxon>
        <taxon>Mesorhabditis</taxon>
    </lineage>
</organism>
<evidence type="ECO:0000256" key="1">
    <source>
        <dbReference type="ARBA" id="ARBA00023449"/>
    </source>
</evidence>
<dbReference type="PANTHER" id="PTHR45857">
    <property type="entry name" value="FORMIN-LIKE PROTEIN"/>
    <property type="match status" value="1"/>
</dbReference>
<dbReference type="InterPro" id="IPR043592">
    <property type="entry name" value="FMNL_animal"/>
</dbReference>
<dbReference type="GO" id="GO:0005829">
    <property type="term" value="C:cytosol"/>
    <property type="evidence" value="ECO:0007669"/>
    <property type="project" value="TreeGrafter"/>
</dbReference>
<sequence>MMLAGAGLLGSGLVPVSPELIEMKREVGNESPIRAVEELRGRGIQGIPLPPPSDFASSFLAIAQLRQQQCLQQFQQMHASPLTLPEEPPVTAPVPPPLLGNMANMAALFQLQMQAQHITQALAPRSAPMTQTQTPNGERKRSYPMTFQWCELCQKEVHSSKLPCHIRQCHVAKPMFQCPQCDFTSTYSKNNVKSHMVSLHGLAGDPISYMNEYAGQVEEFMKKCFPNVRGRGRPMQGRETPTSPSTSNTPTRRSSQTIKASTSRPMNEVSAFEMAKMAFDQKLALANFELALAELNRNEARLNLEKQLEKISKPSLNLPGFGSPIPGLVLNTHNNNNHGVNGQTKVEETPTTDTKESVENVVVSSSSIDELLSNIRSNEVTLRSTSATTEPSTPTTPNNAWGFLGEKLQPKYFSKSFFFEFLNEEQIEGTIFAHMTSPAELIKLIDQSRFQSAYRIEGFLGMDQRERIHDFQEDHGIHAVNIVSLLSSNFRGLDVKSLSAETINELLKIAPSPTDSLRIRSFPKAFIEVADLSDEEKFIVQLAAIDRLDEKLNTLKWLASFSEEKLAEVSQQLRQLGETIQMLISSDSFRELINLVMTVIGGSFGDPERHLLKGFAIKNLGKCGDQVLLTGSTLCVEISHLIDSQFSHLKNLFMMIPYLKEAAKISMKELSREVRHFKDGLPRVKRELELCGHLLLAIMPMYPLFEDSLSELLTTTKDEVEKGMLYLGERSSLDEDLPDIQALIQSILSFLIQLKANFDS</sequence>
<dbReference type="GO" id="GO:0051015">
    <property type="term" value="F:actin filament binding"/>
    <property type="evidence" value="ECO:0007669"/>
    <property type="project" value="TreeGrafter"/>
</dbReference>
<evidence type="ECO:0000313" key="4">
    <source>
        <dbReference type="Proteomes" id="UP000887575"/>
    </source>
</evidence>
<dbReference type="Gene3D" id="1.20.58.2220">
    <property type="entry name" value="Formin, FH2 domain"/>
    <property type="match status" value="1"/>
</dbReference>
<dbReference type="Pfam" id="PF02181">
    <property type="entry name" value="FH2"/>
    <property type="match status" value="1"/>
</dbReference>
<proteinExistence type="inferred from homology"/>
<dbReference type="WBParaSite" id="MBELARI_LOCUS11136">
    <property type="protein sequence ID" value="MBELARI_LOCUS11136"/>
    <property type="gene ID" value="MBELARI_LOCUS11136"/>
</dbReference>
<accession>A0AAF3EB21</accession>
<feature type="compositionally biased region" description="Polar residues" evidence="2">
    <location>
        <begin position="256"/>
        <end position="265"/>
    </location>
</feature>
<name>A0AAF3EB21_9BILA</name>
<comment type="similarity">
    <text evidence="1">Belongs to the formin homology family.</text>
</comment>
<evidence type="ECO:0000313" key="5">
    <source>
        <dbReference type="WBParaSite" id="MBELARI_LOCUS11136"/>
    </source>
</evidence>
<dbReference type="Gene3D" id="3.30.160.60">
    <property type="entry name" value="Classic Zinc Finger"/>
    <property type="match status" value="1"/>
</dbReference>
<dbReference type="AlphaFoldDB" id="A0AAF3EB21"/>
<dbReference type="PANTHER" id="PTHR45857:SF8">
    <property type="entry name" value="FORMIN-HOMOLOGY AND ZINC FINGER DOMAINS PROTEIN 1"/>
    <property type="match status" value="1"/>
</dbReference>
<feature type="compositionally biased region" description="Low complexity" evidence="2">
    <location>
        <begin position="238"/>
        <end position="255"/>
    </location>
</feature>
<dbReference type="PROSITE" id="PS51444">
    <property type="entry name" value="FH2"/>
    <property type="match status" value="1"/>
</dbReference>
<dbReference type="InterPro" id="IPR042201">
    <property type="entry name" value="FH2_Formin_sf"/>
</dbReference>
<dbReference type="Proteomes" id="UP000887575">
    <property type="component" value="Unassembled WGS sequence"/>
</dbReference>
<feature type="region of interest" description="Disordered" evidence="2">
    <location>
        <begin position="228"/>
        <end position="266"/>
    </location>
</feature>
<dbReference type="GO" id="GO:0016477">
    <property type="term" value="P:cell migration"/>
    <property type="evidence" value="ECO:0007669"/>
    <property type="project" value="TreeGrafter"/>
</dbReference>
<evidence type="ECO:0000259" key="3">
    <source>
        <dbReference type="PROSITE" id="PS51444"/>
    </source>
</evidence>
<dbReference type="SUPFAM" id="SSF101447">
    <property type="entry name" value="Formin homology 2 domain (FH2 domain)"/>
    <property type="match status" value="1"/>
</dbReference>